<evidence type="ECO:0000313" key="1">
    <source>
        <dbReference type="EMBL" id="ADV81254.1"/>
    </source>
</evidence>
<dbReference type="Gene3D" id="3.40.50.2000">
    <property type="entry name" value="Glycogen Phosphorylase B"/>
    <property type="match status" value="1"/>
</dbReference>
<dbReference type="SUPFAM" id="SSF53756">
    <property type="entry name" value="UDP-Glycosyltransferase/glycogen phosphorylase"/>
    <property type="match status" value="1"/>
</dbReference>
<organism evidence="1 2">
    <name type="scientific">Terriglobus saanensis (strain ATCC BAA-1853 / DSM 23119 / SP1PR4)</name>
    <dbReference type="NCBI Taxonomy" id="401053"/>
    <lineage>
        <taxon>Bacteria</taxon>
        <taxon>Pseudomonadati</taxon>
        <taxon>Acidobacteriota</taxon>
        <taxon>Terriglobia</taxon>
        <taxon>Terriglobales</taxon>
        <taxon>Acidobacteriaceae</taxon>
        <taxon>Terriglobus</taxon>
    </lineage>
</organism>
<dbReference type="Proteomes" id="UP000006844">
    <property type="component" value="Chromosome"/>
</dbReference>
<dbReference type="AlphaFoldDB" id="E8V2C1"/>
<dbReference type="EMBL" id="CP002467">
    <property type="protein sequence ID" value="ADV81254.1"/>
    <property type="molecule type" value="Genomic_DNA"/>
</dbReference>
<dbReference type="eggNOG" id="COG0438">
    <property type="taxonomic scope" value="Bacteria"/>
</dbReference>
<sequence length="391" mass="43970">MASDFVTAEMCIKEKMPSDALHSAKETVLCFSHLRWNFVYQRPQHLLTRYQNMARVLFLEEPIHADEPKPRLNIAVQEGGVEVLTPFLPHGMHGAEAIDAQRILLDEYLSAQTMERLVAWYYTPMALLFSRHLSPDVLVFDCMDELSGFDGAPPELVALEQEIFERADIVFVGGQSLFESKKKQHTNAHLFASSIDAQHFAKARVVQSDPEDQRGIPHPRIGFYGVLDERLDRELLAEAARLRPEWQFILIGPVVKIREEDLPRAANLHYLGQKSYPELPGYLAGWDAAMLPFARNASTRFISPTKTPEYLAAGKPTISTPIHDVVQPYGALGLVHIGSTAEEFCAAIDASVAESDAAWLAKVDSFLANMSWDKTFSGMREQILRVLPEKR</sequence>
<name>E8V2C1_TERSS</name>
<dbReference type="OrthoDB" id="9816564at2"/>
<proteinExistence type="predicted"/>
<protein>
    <submittedName>
        <fullName evidence="1">Putative homodimer interface other site</fullName>
    </submittedName>
</protein>
<dbReference type="KEGG" id="tsa:AciPR4_0419"/>
<evidence type="ECO:0000313" key="2">
    <source>
        <dbReference type="Proteomes" id="UP000006844"/>
    </source>
</evidence>
<dbReference type="Pfam" id="PF13692">
    <property type="entry name" value="Glyco_trans_1_4"/>
    <property type="match status" value="1"/>
</dbReference>
<accession>E8V2C1</accession>
<dbReference type="HOGENOM" id="CLU_041132_2_0_0"/>
<gene>
    <name evidence="1" type="ordered locus">AciPR4_0419</name>
</gene>
<reference evidence="1 2" key="1">
    <citation type="journal article" date="2012" name="Stand. Genomic Sci.">
        <title>Complete genome sequence of Terriglobus saanensis type strain SP1PR4(T), an Acidobacteria from tundra soil.</title>
        <authorList>
            <person name="Rawat S.R."/>
            <person name="Mannisto M.K."/>
            <person name="Starovoytov V."/>
            <person name="Goodwin L."/>
            <person name="Nolan M."/>
            <person name="Hauser L."/>
            <person name="Land M."/>
            <person name="Davenport K.W."/>
            <person name="Woyke T."/>
            <person name="Haggblom M.M."/>
        </authorList>
    </citation>
    <scope>NUCLEOTIDE SEQUENCE</scope>
    <source>
        <strain evidence="2">ATCC BAA-1853 / DSM 23119 / SP1PR4</strain>
    </source>
</reference>
<dbReference type="STRING" id="401053.AciPR4_0419"/>
<keyword evidence="2" id="KW-1185">Reference proteome</keyword>
<dbReference type="CDD" id="cd04950">
    <property type="entry name" value="GT4_TuaH-like"/>
    <property type="match status" value="1"/>
</dbReference>